<name>A0A0G0HC54_9BACT</name>
<dbReference type="EMBL" id="LBTJ01000079">
    <property type="protein sequence ID" value="KKQ36125.1"/>
    <property type="molecule type" value="Genomic_DNA"/>
</dbReference>
<protein>
    <submittedName>
        <fullName evidence="1">Uncharacterized protein</fullName>
    </submittedName>
</protein>
<evidence type="ECO:0000313" key="1">
    <source>
        <dbReference type="EMBL" id="KKQ36125.1"/>
    </source>
</evidence>
<dbReference type="Proteomes" id="UP000034471">
    <property type="component" value="Unassembled WGS sequence"/>
</dbReference>
<organism evidence="1 2">
    <name type="scientific">Candidatus Roizmanbacteria bacterium GW2011_GWA2_37_7</name>
    <dbReference type="NCBI Taxonomy" id="1618481"/>
    <lineage>
        <taxon>Bacteria</taxon>
        <taxon>Candidatus Roizmaniibacteriota</taxon>
    </lineage>
</organism>
<accession>A0A0G0HC54</accession>
<proteinExistence type="predicted"/>
<comment type="caution">
    <text evidence="1">The sequence shown here is derived from an EMBL/GenBank/DDBJ whole genome shotgun (WGS) entry which is preliminary data.</text>
</comment>
<sequence length="44" mass="4671">AAAGMVMFVLLQVLGQVLDFLGQDGDLDFGRAGICGVRLEFVDN</sequence>
<reference evidence="1 2" key="1">
    <citation type="journal article" date="2015" name="Nature">
        <title>rRNA introns, odd ribosomes, and small enigmatic genomes across a large radiation of phyla.</title>
        <authorList>
            <person name="Brown C.T."/>
            <person name="Hug L.A."/>
            <person name="Thomas B.C."/>
            <person name="Sharon I."/>
            <person name="Castelle C.J."/>
            <person name="Singh A."/>
            <person name="Wilkins M.J."/>
            <person name="Williams K.H."/>
            <person name="Banfield J.F."/>
        </authorList>
    </citation>
    <scope>NUCLEOTIDE SEQUENCE [LARGE SCALE GENOMIC DNA]</scope>
</reference>
<dbReference type="AlphaFoldDB" id="A0A0G0HC54"/>
<dbReference type="STRING" id="1618481.US54_C0079G0001"/>
<feature type="non-terminal residue" evidence="1">
    <location>
        <position position="1"/>
    </location>
</feature>
<evidence type="ECO:0000313" key="2">
    <source>
        <dbReference type="Proteomes" id="UP000034471"/>
    </source>
</evidence>
<gene>
    <name evidence="1" type="ORF">US54_C0079G0001</name>
</gene>